<dbReference type="Proteomes" id="UP000054279">
    <property type="component" value="Unassembled WGS sequence"/>
</dbReference>
<dbReference type="AlphaFoldDB" id="A0A0C9VIY4"/>
<evidence type="ECO:0008006" key="3">
    <source>
        <dbReference type="Google" id="ProtNLM"/>
    </source>
</evidence>
<evidence type="ECO:0000313" key="2">
    <source>
        <dbReference type="Proteomes" id="UP000054279"/>
    </source>
</evidence>
<accession>A0A0C9VIY4</accession>
<sequence>SAGSPDRRYSFVHIDDLTDLYIRALDNARLLGGLTVNAANDYAESAEDILHNLVKVAGANGYEFTIPADFAEVAFETTSHIRPYLAKTLLGWQSQKLGFVEGLSIYYAAWKASHDDQPILSFEVFKQ</sequence>
<name>A0A0C9VIY4_SPHS4</name>
<dbReference type="Gene3D" id="3.40.50.720">
    <property type="entry name" value="NAD(P)-binding Rossmann-like Domain"/>
    <property type="match status" value="1"/>
</dbReference>
<keyword evidence="2" id="KW-1185">Reference proteome</keyword>
<organism evidence="1 2">
    <name type="scientific">Sphaerobolus stellatus (strain SS14)</name>
    <dbReference type="NCBI Taxonomy" id="990650"/>
    <lineage>
        <taxon>Eukaryota</taxon>
        <taxon>Fungi</taxon>
        <taxon>Dikarya</taxon>
        <taxon>Basidiomycota</taxon>
        <taxon>Agaricomycotina</taxon>
        <taxon>Agaricomycetes</taxon>
        <taxon>Phallomycetidae</taxon>
        <taxon>Geastrales</taxon>
        <taxon>Sphaerobolaceae</taxon>
        <taxon>Sphaerobolus</taxon>
    </lineage>
</organism>
<reference evidence="1 2" key="1">
    <citation type="submission" date="2014-06" db="EMBL/GenBank/DDBJ databases">
        <title>Evolutionary Origins and Diversification of the Mycorrhizal Mutualists.</title>
        <authorList>
            <consortium name="DOE Joint Genome Institute"/>
            <consortium name="Mycorrhizal Genomics Consortium"/>
            <person name="Kohler A."/>
            <person name="Kuo A."/>
            <person name="Nagy L.G."/>
            <person name="Floudas D."/>
            <person name="Copeland A."/>
            <person name="Barry K.W."/>
            <person name="Cichocki N."/>
            <person name="Veneault-Fourrey C."/>
            <person name="LaButti K."/>
            <person name="Lindquist E.A."/>
            <person name="Lipzen A."/>
            <person name="Lundell T."/>
            <person name="Morin E."/>
            <person name="Murat C."/>
            <person name="Riley R."/>
            <person name="Ohm R."/>
            <person name="Sun H."/>
            <person name="Tunlid A."/>
            <person name="Henrissat B."/>
            <person name="Grigoriev I.V."/>
            <person name="Hibbett D.S."/>
            <person name="Martin F."/>
        </authorList>
    </citation>
    <scope>NUCLEOTIDE SEQUENCE [LARGE SCALE GENOMIC DNA]</scope>
    <source>
        <strain evidence="1 2">SS14</strain>
    </source>
</reference>
<feature type="non-terminal residue" evidence="1">
    <location>
        <position position="127"/>
    </location>
</feature>
<gene>
    <name evidence="1" type="ORF">M422DRAFT_259888</name>
</gene>
<protein>
    <recommendedName>
        <fullName evidence="3">NAD-dependent epimerase/dehydratase domain-containing protein</fullName>
    </recommendedName>
</protein>
<dbReference type="HOGENOM" id="CLU_156016_0_0_1"/>
<dbReference type="SUPFAM" id="SSF51735">
    <property type="entry name" value="NAD(P)-binding Rossmann-fold domains"/>
    <property type="match status" value="1"/>
</dbReference>
<evidence type="ECO:0000313" key="1">
    <source>
        <dbReference type="EMBL" id="KIJ37530.1"/>
    </source>
</evidence>
<dbReference type="EMBL" id="KN837168">
    <property type="protein sequence ID" value="KIJ37530.1"/>
    <property type="molecule type" value="Genomic_DNA"/>
</dbReference>
<proteinExistence type="predicted"/>
<dbReference type="InterPro" id="IPR036291">
    <property type="entry name" value="NAD(P)-bd_dom_sf"/>
</dbReference>
<dbReference type="OrthoDB" id="10000533at2759"/>